<dbReference type="Gene3D" id="3.40.50.1360">
    <property type="match status" value="1"/>
</dbReference>
<comment type="caution">
    <text evidence="8">The sequence shown here is derived from an EMBL/GenBank/DDBJ whole genome shotgun (WGS) entry which is preliminary data.</text>
</comment>
<evidence type="ECO:0000256" key="2">
    <source>
        <dbReference type="ARBA" id="ARBA00022491"/>
    </source>
</evidence>
<accession>A0ABV4UJQ2</accession>
<proteinExistence type="predicted"/>
<dbReference type="PANTHER" id="PTHR30363">
    <property type="entry name" value="HTH-TYPE TRANSCRIPTIONAL REGULATOR SRLR-RELATED"/>
    <property type="match status" value="1"/>
</dbReference>
<organism evidence="8 9">
    <name type="scientific">Arthrobacter halodurans</name>
    <dbReference type="NCBI Taxonomy" id="516699"/>
    <lineage>
        <taxon>Bacteria</taxon>
        <taxon>Bacillati</taxon>
        <taxon>Actinomycetota</taxon>
        <taxon>Actinomycetes</taxon>
        <taxon>Micrococcales</taxon>
        <taxon>Micrococcaceae</taxon>
        <taxon>Arthrobacter</taxon>
    </lineage>
</organism>
<evidence type="ECO:0000313" key="8">
    <source>
        <dbReference type="EMBL" id="MFB0833789.1"/>
    </source>
</evidence>
<evidence type="ECO:0000313" key="9">
    <source>
        <dbReference type="Proteomes" id="UP001575652"/>
    </source>
</evidence>
<gene>
    <name evidence="8" type="ORF">ACETWP_04245</name>
</gene>
<dbReference type="SUPFAM" id="SSF46785">
    <property type="entry name" value="Winged helix' DNA-binding domain"/>
    <property type="match status" value="1"/>
</dbReference>
<comment type="function">
    <text evidence="6">Repressor of the lactose catabolism operon. Galactose-6-phosphate is the inducer.</text>
</comment>
<dbReference type="SMART" id="SM00420">
    <property type="entry name" value="HTH_DEOR"/>
    <property type="match status" value="1"/>
</dbReference>
<dbReference type="Pfam" id="PF08220">
    <property type="entry name" value="HTH_DeoR"/>
    <property type="match status" value="1"/>
</dbReference>
<dbReference type="RefSeq" id="WP_373970952.1">
    <property type="nucleotide sequence ID" value="NZ_JBHDLJ010000002.1"/>
</dbReference>
<reference evidence="8 9" key="1">
    <citation type="submission" date="2024-09" db="EMBL/GenBank/DDBJ databases">
        <authorList>
            <person name="Salinas-Garcia M.A."/>
            <person name="Prieme A."/>
        </authorList>
    </citation>
    <scope>NUCLEOTIDE SEQUENCE [LARGE SCALE GENOMIC DNA]</scope>
    <source>
        <strain evidence="8 9">DSM 21081</strain>
    </source>
</reference>
<dbReference type="Gene3D" id="1.10.10.10">
    <property type="entry name" value="Winged helix-like DNA-binding domain superfamily/Winged helix DNA-binding domain"/>
    <property type="match status" value="1"/>
</dbReference>
<keyword evidence="5" id="KW-0804">Transcription</keyword>
<dbReference type="PRINTS" id="PR00037">
    <property type="entry name" value="HTHLACR"/>
</dbReference>
<feature type="domain" description="HTH deoR-type" evidence="7">
    <location>
        <begin position="3"/>
        <end position="58"/>
    </location>
</feature>
<dbReference type="PROSITE" id="PS51000">
    <property type="entry name" value="HTH_DEOR_2"/>
    <property type="match status" value="1"/>
</dbReference>
<name>A0ABV4UJQ2_9MICC</name>
<keyword evidence="2" id="KW-0678">Repressor</keyword>
<evidence type="ECO:0000259" key="7">
    <source>
        <dbReference type="PROSITE" id="PS51000"/>
    </source>
</evidence>
<evidence type="ECO:0000256" key="6">
    <source>
        <dbReference type="ARBA" id="ARBA00024937"/>
    </source>
</evidence>
<dbReference type="EMBL" id="JBHDLJ010000002">
    <property type="protein sequence ID" value="MFB0833789.1"/>
    <property type="molecule type" value="Genomic_DNA"/>
</dbReference>
<dbReference type="InterPro" id="IPR036390">
    <property type="entry name" value="WH_DNA-bd_sf"/>
</dbReference>
<dbReference type="InterPro" id="IPR036388">
    <property type="entry name" value="WH-like_DNA-bd_sf"/>
</dbReference>
<evidence type="ECO:0000256" key="1">
    <source>
        <dbReference type="ARBA" id="ARBA00021390"/>
    </source>
</evidence>
<keyword evidence="4 8" id="KW-0238">DNA-binding</keyword>
<dbReference type="PROSITE" id="PS00894">
    <property type="entry name" value="HTH_DEOR_1"/>
    <property type="match status" value="1"/>
</dbReference>
<sequence>MFAEERHRLIGGLVTSKGRVTVAELSGRFEITRETVRRDLAQLEQVGVLRRVHGGAVAAGKASTSEESLSARTSRRHAEKERIAAKALGLLPVGEASVVLDAGTTTELLAGLMADQLPRERAAELLVITHAVPIAYRISSAAAFQLEVIGGRVRGLTSAAIGNRTVVQLEALRPDIAFVGANGVDASFGLSTPDPLEAAVKSTIVRCARRVVVLADSTKLDQEALVRFAGLDEVDTLVTDRQPEAGLAAALEAADVEVVLA</sequence>
<keyword evidence="9" id="KW-1185">Reference proteome</keyword>
<evidence type="ECO:0000256" key="3">
    <source>
        <dbReference type="ARBA" id="ARBA00023015"/>
    </source>
</evidence>
<dbReference type="PANTHER" id="PTHR30363:SF4">
    <property type="entry name" value="GLYCEROL-3-PHOSPHATE REGULON REPRESSOR"/>
    <property type="match status" value="1"/>
</dbReference>
<keyword evidence="3" id="KW-0805">Transcription regulation</keyword>
<dbReference type="SUPFAM" id="SSF100950">
    <property type="entry name" value="NagB/RpiA/CoA transferase-like"/>
    <property type="match status" value="1"/>
</dbReference>
<dbReference type="InterPro" id="IPR037171">
    <property type="entry name" value="NagB/RpiA_transferase-like"/>
</dbReference>
<dbReference type="InterPro" id="IPR018356">
    <property type="entry name" value="Tscrpt_reg_HTH_DeoR_CS"/>
</dbReference>
<dbReference type="GO" id="GO:0003677">
    <property type="term" value="F:DNA binding"/>
    <property type="evidence" value="ECO:0007669"/>
    <property type="project" value="UniProtKB-KW"/>
</dbReference>
<protein>
    <recommendedName>
        <fullName evidence="1">Lactose phosphotransferase system repressor</fullName>
    </recommendedName>
</protein>
<dbReference type="InterPro" id="IPR014036">
    <property type="entry name" value="DeoR-like_C"/>
</dbReference>
<dbReference type="Proteomes" id="UP001575652">
    <property type="component" value="Unassembled WGS sequence"/>
</dbReference>
<dbReference type="Pfam" id="PF00455">
    <property type="entry name" value="DeoRC"/>
    <property type="match status" value="1"/>
</dbReference>
<dbReference type="InterPro" id="IPR050313">
    <property type="entry name" value="Carb_Metab_HTH_regulators"/>
</dbReference>
<evidence type="ECO:0000256" key="5">
    <source>
        <dbReference type="ARBA" id="ARBA00023163"/>
    </source>
</evidence>
<evidence type="ECO:0000256" key="4">
    <source>
        <dbReference type="ARBA" id="ARBA00023125"/>
    </source>
</evidence>
<dbReference type="InterPro" id="IPR001034">
    <property type="entry name" value="DeoR_HTH"/>
</dbReference>
<dbReference type="SMART" id="SM01134">
    <property type="entry name" value="DeoRC"/>
    <property type="match status" value="1"/>
</dbReference>